<reference evidence="1 2" key="1">
    <citation type="submission" date="2023-08" db="EMBL/GenBank/DDBJ databases">
        <title>Arthrobacter horti sp. nov., isolated from forest soil.</title>
        <authorList>
            <person name="Park M."/>
        </authorList>
    </citation>
    <scope>NUCLEOTIDE SEQUENCE [LARGE SCALE GENOMIC DNA]</scope>
    <source>
        <strain evidence="1 2">YJM1</strain>
    </source>
</reference>
<dbReference type="Gene3D" id="3.10.20.30">
    <property type="match status" value="1"/>
</dbReference>
<gene>
    <name evidence="1" type="ORF">Q9R02_06630</name>
</gene>
<dbReference type="InterPro" id="IPR012675">
    <property type="entry name" value="Beta-grasp_dom_sf"/>
</dbReference>
<keyword evidence="2" id="KW-1185">Reference proteome</keyword>
<name>A0ABT9IMK0_9MICC</name>
<protein>
    <submittedName>
        <fullName evidence="1">MoaD/ThiS family protein</fullName>
    </submittedName>
</protein>
<organism evidence="1 2">
    <name type="scientific">Arthrobacter horti</name>
    <dbReference type="NCBI Taxonomy" id="3068273"/>
    <lineage>
        <taxon>Bacteria</taxon>
        <taxon>Bacillati</taxon>
        <taxon>Actinomycetota</taxon>
        <taxon>Actinomycetes</taxon>
        <taxon>Micrococcales</taxon>
        <taxon>Micrococcaceae</taxon>
        <taxon>Arthrobacter</taxon>
    </lineage>
</organism>
<dbReference type="InterPro" id="IPR003749">
    <property type="entry name" value="ThiS/MoaD-like"/>
</dbReference>
<dbReference type="Proteomes" id="UP001232725">
    <property type="component" value="Unassembled WGS sequence"/>
</dbReference>
<dbReference type="Pfam" id="PF02597">
    <property type="entry name" value="ThiS"/>
    <property type="match status" value="1"/>
</dbReference>
<dbReference type="PANTHER" id="PTHR38031:SF1">
    <property type="entry name" value="SULFUR CARRIER PROTEIN CYSO"/>
    <property type="match status" value="1"/>
</dbReference>
<dbReference type="EMBL" id="JAVALS010000003">
    <property type="protein sequence ID" value="MDP5226823.1"/>
    <property type="molecule type" value="Genomic_DNA"/>
</dbReference>
<comment type="caution">
    <text evidence="1">The sequence shown here is derived from an EMBL/GenBank/DDBJ whole genome shotgun (WGS) entry which is preliminary data.</text>
</comment>
<evidence type="ECO:0000313" key="1">
    <source>
        <dbReference type="EMBL" id="MDP5226823.1"/>
    </source>
</evidence>
<dbReference type="InterPro" id="IPR016155">
    <property type="entry name" value="Mopterin_synth/thiamin_S_b"/>
</dbReference>
<dbReference type="PANTHER" id="PTHR38031">
    <property type="entry name" value="SULFUR CARRIER PROTEIN SLR0821-RELATED"/>
    <property type="match status" value="1"/>
</dbReference>
<evidence type="ECO:0000313" key="2">
    <source>
        <dbReference type="Proteomes" id="UP001232725"/>
    </source>
</evidence>
<accession>A0ABT9IMK0</accession>
<sequence length="97" mass="10136">MPVVSVVVPSVLRPLVQDAGSVRVELPGQGTVTVGQVLGSLAGSHPLLGRRLRDETGALRRHVNVYLGPDEVRRLQGLDTPVPDGAELLIIQSVAGG</sequence>
<proteinExistence type="predicted"/>
<dbReference type="RefSeq" id="WP_305995876.1">
    <property type="nucleotide sequence ID" value="NZ_JAVALS010000003.1"/>
</dbReference>
<dbReference type="InterPro" id="IPR052045">
    <property type="entry name" value="Sulfur_Carrier/Prot_Modifier"/>
</dbReference>
<dbReference type="SUPFAM" id="SSF54285">
    <property type="entry name" value="MoaD/ThiS"/>
    <property type="match status" value="1"/>
</dbReference>